<dbReference type="GO" id="GO:0009254">
    <property type="term" value="P:peptidoglycan turnover"/>
    <property type="evidence" value="ECO:0007669"/>
    <property type="project" value="TreeGrafter"/>
</dbReference>
<dbReference type="InterPro" id="IPR002477">
    <property type="entry name" value="Peptidoglycan-bd-like"/>
</dbReference>
<name>A0A4R6QHJ4_9BURK</name>
<keyword evidence="5" id="KW-0961">Cell wall biogenesis/degradation</keyword>
<dbReference type="GO" id="GO:0071555">
    <property type="term" value="P:cell wall organization"/>
    <property type="evidence" value="ECO:0007669"/>
    <property type="project" value="UniProtKB-KW"/>
</dbReference>
<accession>A0A4R6QHJ4</accession>
<dbReference type="Proteomes" id="UP000295361">
    <property type="component" value="Unassembled WGS sequence"/>
</dbReference>
<reference evidence="8 9" key="1">
    <citation type="submission" date="2019-03" db="EMBL/GenBank/DDBJ databases">
        <title>Genomic Encyclopedia of Type Strains, Phase IV (KMG-IV): sequencing the most valuable type-strain genomes for metagenomic binning, comparative biology and taxonomic classification.</title>
        <authorList>
            <person name="Goeker M."/>
        </authorList>
    </citation>
    <scope>NUCLEOTIDE SEQUENCE [LARGE SCALE GENOMIC DNA]</scope>
    <source>
        <strain evidence="8 9">DSM 16998</strain>
    </source>
</reference>
<evidence type="ECO:0000256" key="1">
    <source>
        <dbReference type="ARBA" id="ARBA00001561"/>
    </source>
</evidence>
<protein>
    <recommendedName>
        <fullName evidence="3">N-acetylmuramoyl-L-alanine amidase</fullName>
        <ecNumber evidence="3">3.5.1.28</ecNumber>
    </recommendedName>
</protein>
<comment type="caution">
    <text evidence="8">The sequence shown here is derived from an EMBL/GenBank/DDBJ whole genome shotgun (WGS) entry which is preliminary data.</text>
</comment>
<evidence type="ECO:0000313" key="9">
    <source>
        <dbReference type="Proteomes" id="UP000295361"/>
    </source>
</evidence>
<feature type="signal peptide" evidence="6">
    <location>
        <begin position="1"/>
        <end position="22"/>
    </location>
</feature>
<evidence type="ECO:0000256" key="6">
    <source>
        <dbReference type="SAM" id="SignalP"/>
    </source>
</evidence>
<evidence type="ECO:0000256" key="5">
    <source>
        <dbReference type="ARBA" id="ARBA00023316"/>
    </source>
</evidence>
<evidence type="ECO:0000256" key="4">
    <source>
        <dbReference type="ARBA" id="ARBA00022801"/>
    </source>
</evidence>
<dbReference type="InterPro" id="IPR036366">
    <property type="entry name" value="PGBDSf"/>
</dbReference>
<dbReference type="EC" id="3.5.1.28" evidence="3"/>
<evidence type="ECO:0000256" key="3">
    <source>
        <dbReference type="ARBA" id="ARBA00011901"/>
    </source>
</evidence>
<dbReference type="RefSeq" id="WP_279537347.1">
    <property type="nucleotide sequence ID" value="NZ_SNXS01000012.1"/>
</dbReference>
<comment type="similarity">
    <text evidence="2">Belongs to the N-acetylmuramoyl-L-alanine amidase 2 family.</text>
</comment>
<feature type="domain" description="N-acetylmuramoyl-L-alanine amidase" evidence="7">
    <location>
        <begin position="32"/>
        <end position="173"/>
    </location>
</feature>
<dbReference type="GO" id="GO:0009253">
    <property type="term" value="P:peptidoglycan catabolic process"/>
    <property type="evidence" value="ECO:0007669"/>
    <property type="project" value="InterPro"/>
</dbReference>
<dbReference type="InterPro" id="IPR002502">
    <property type="entry name" value="Amidase_domain"/>
</dbReference>
<dbReference type="SUPFAM" id="SSF47090">
    <property type="entry name" value="PGBD-like"/>
    <property type="match status" value="1"/>
</dbReference>
<dbReference type="Gene3D" id="1.10.101.10">
    <property type="entry name" value="PGBD-like superfamily/PGBD"/>
    <property type="match status" value="1"/>
</dbReference>
<keyword evidence="4" id="KW-0378">Hydrolase</keyword>
<keyword evidence="9" id="KW-1185">Reference proteome</keyword>
<evidence type="ECO:0000313" key="8">
    <source>
        <dbReference type="EMBL" id="TDP61484.1"/>
    </source>
</evidence>
<dbReference type="GO" id="GO:0019867">
    <property type="term" value="C:outer membrane"/>
    <property type="evidence" value="ECO:0007669"/>
    <property type="project" value="TreeGrafter"/>
</dbReference>
<dbReference type="InterPro" id="IPR051206">
    <property type="entry name" value="NAMLAA_amidase_2"/>
</dbReference>
<sequence>MTTSPWPRRTLAIACLALSACATPPADMPPLDTRFSAASQDSRVQFIVIHATEEGFEDSLRILTEGPVSSHYLVDATPPTVYRLVDEDQRAWHAGVSSWGQFGSLNAASVGIEVVNPAPIKTATGLIWNTPYPQAQIDAVIALVRSIGRRHGVRADRIVAHSDIAPQRKVDPGPRFPWKQLADAGLIPWPDGAAVARQRPAYEQQLPAVKWFQQRLASHGFAVPQTGELDAATLRVIAAFQMKYRNSRYDGQPDAETAALLDVITTPGGLLMQDGTPFKP</sequence>
<dbReference type="InterPro" id="IPR036505">
    <property type="entry name" value="Amidase/PGRP_sf"/>
</dbReference>
<comment type="catalytic activity">
    <reaction evidence="1">
        <text>Hydrolyzes the link between N-acetylmuramoyl residues and L-amino acid residues in certain cell-wall glycopeptides.</text>
        <dbReference type="EC" id="3.5.1.28"/>
    </reaction>
</comment>
<keyword evidence="6" id="KW-0732">Signal</keyword>
<evidence type="ECO:0000259" key="7">
    <source>
        <dbReference type="SMART" id="SM00644"/>
    </source>
</evidence>
<dbReference type="AlphaFoldDB" id="A0A4R6QHJ4"/>
<dbReference type="Gene3D" id="3.40.80.10">
    <property type="entry name" value="Peptidoglycan recognition protein-like"/>
    <property type="match status" value="1"/>
</dbReference>
<evidence type="ECO:0000256" key="2">
    <source>
        <dbReference type="ARBA" id="ARBA00007553"/>
    </source>
</evidence>
<dbReference type="InParanoid" id="A0A4R6QHJ4"/>
<organism evidence="8 9">
    <name type="scientific">Roseateles toxinivorans</name>
    <dbReference type="NCBI Taxonomy" id="270368"/>
    <lineage>
        <taxon>Bacteria</taxon>
        <taxon>Pseudomonadati</taxon>
        <taxon>Pseudomonadota</taxon>
        <taxon>Betaproteobacteria</taxon>
        <taxon>Burkholderiales</taxon>
        <taxon>Sphaerotilaceae</taxon>
        <taxon>Roseateles</taxon>
    </lineage>
</organism>
<dbReference type="GO" id="GO:0008745">
    <property type="term" value="F:N-acetylmuramoyl-L-alanine amidase activity"/>
    <property type="evidence" value="ECO:0007669"/>
    <property type="project" value="UniProtKB-EC"/>
</dbReference>
<gene>
    <name evidence="8" type="ORF">DES47_11233</name>
</gene>
<dbReference type="Pfam" id="PF01471">
    <property type="entry name" value="PG_binding_1"/>
    <property type="match status" value="1"/>
</dbReference>
<dbReference type="SUPFAM" id="SSF55846">
    <property type="entry name" value="N-acetylmuramoyl-L-alanine amidase-like"/>
    <property type="match status" value="1"/>
</dbReference>
<dbReference type="FunCoup" id="A0A4R6QHJ4">
    <property type="interactions" value="13"/>
</dbReference>
<dbReference type="PANTHER" id="PTHR30417:SF1">
    <property type="entry name" value="N-ACETYLMURAMOYL-L-ALANINE AMIDASE AMID"/>
    <property type="match status" value="1"/>
</dbReference>
<proteinExistence type="inferred from homology"/>
<dbReference type="Pfam" id="PF01510">
    <property type="entry name" value="Amidase_2"/>
    <property type="match status" value="1"/>
</dbReference>
<dbReference type="InterPro" id="IPR036365">
    <property type="entry name" value="PGBD-like_sf"/>
</dbReference>
<dbReference type="EMBL" id="SNXS01000012">
    <property type="protein sequence ID" value="TDP61484.1"/>
    <property type="molecule type" value="Genomic_DNA"/>
</dbReference>
<feature type="chain" id="PRO_5020238913" description="N-acetylmuramoyl-L-alanine amidase" evidence="6">
    <location>
        <begin position="23"/>
        <end position="280"/>
    </location>
</feature>
<dbReference type="PANTHER" id="PTHR30417">
    <property type="entry name" value="N-ACETYLMURAMOYL-L-ALANINE AMIDASE AMID"/>
    <property type="match status" value="1"/>
</dbReference>
<dbReference type="FunFam" id="3.40.80.10:FF:000003">
    <property type="entry name" value="N-acetylmuramoyl-L-alanine amidase"/>
    <property type="match status" value="1"/>
</dbReference>
<dbReference type="SMART" id="SM00644">
    <property type="entry name" value="Ami_2"/>
    <property type="match status" value="1"/>
</dbReference>
<dbReference type="CDD" id="cd06583">
    <property type="entry name" value="PGRP"/>
    <property type="match status" value="1"/>
</dbReference>